<sequence length="370" mass="41011">MKITHVETVLISVELNRDYRGSVYSVPRKNAIITRVHTDEGLVGHCVNGEGSLESHQQARAIIDQELAPMILGLDPVSIETLWSRMWVATHRGGRDKWSAVRAVSCVDSALWDLLGKRAGLPLYQLWGGARDALPIVAIGGQYHDGYAPEDYGAEMVEYRELGLAGCKFKVGGRSVEEDLARTRAARRAGGEDFVLFVDANRGWSRAQALAFCQQATDLGLRWFEEPCHWDDDRRDLALLRAQTGLPMAAGQSEITVQDCRDLMLDRAIDVCNLDASWGGGPTAWLRVARMAACFGVQMGHHGEPTVGSHLLAAVENGTYVETHHPDRDPIFHQMLIGRGRIENGLYHLPEGPGWGIDFDPEFIARHRLD</sequence>
<dbReference type="GO" id="GO:0016052">
    <property type="term" value="P:carbohydrate catabolic process"/>
    <property type="evidence" value="ECO:0007669"/>
    <property type="project" value="TreeGrafter"/>
</dbReference>
<dbReference type="AlphaFoldDB" id="A0A3P4B7L8"/>
<dbReference type="OrthoDB" id="8609034at2"/>
<dbReference type="Pfam" id="PF02746">
    <property type="entry name" value="MR_MLE_N"/>
    <property type="match status" value="1"/>
</dbReference>
<reference evidence="5 6" key="1">
    <citation type="submission" date="2018-10" db="EMBL/GenBank/DDBJ databases">
        <authorList>
            <person name="Criscuolo A."/>
        </authorList>
    </citation>
    <scope>NUCLEOTIDE SEQUENCE [LARGE SCALE GENOMIC DNA]</scope>
    <source>
        <strain evidence="5">DnA1</strain>
    </source>
</reference>
<dbReference type="Gene3D" id="3.20.20.120">
    <property type="entry name" value="Enolase-like C-terminal domain"/>
    <property type="match status" value="1"/>
</dbReference>
<evidence type="ECO:0000256" key="3">
    <source>
        <dbReference type="ARBA" id="ARBA00022842"/>
    </source>
</evidence>
<dbReference type="InterPro" id="IPR046945">
    <property type="entry name" value="RHMD-like"/>
</dbReference>
<keyword evidence="5" id="KW-0413">Isomerase</keyword>
<dbReference type="EC" id="5.1.1.-" evidence="5"/>
<keyword evidence="2" id="KW-0479">Metal-binding</keyword>
<dbReference type="PANTHER" id="PTHR13794:SF58">
    <property type="entry name" value="MITOCHONDRIAL ENOLASE SUPERFAMILY MEMBER 1"/>
    <property type="match status" value="1"/>
</dbReference>
<dbReference type="InterPro" id="IPR029017">
    <property type="entry name" value="Enolase-like_N"/>
</dbReference>
<dbReference type="SMART" id="SM00922">
    <property type="entry name" value="MR_MLE"/>
    <property type="match status" value="1"/>
</dbReference>
<dbReference type="EMBL" id="UWPJ01000024">
    <property type="protein sequence ID" value="VCU71145.1"/>
    <property type="molecule type" value="Genomic_DNA"/>
</dbReference>
<dbReference type="InterPro" id="IPR036849">
    <property type="entry name" value="Enolase-like_C_sf"/>
</dbReference>
<dbReference type="Pfam" id="PF13378">
    <property type="entry name" value="MR_MLE_C"/>
    <property type="match status" value="1"/>
</dbReference>
<keyword evidence="6" id="KW-1185">Reference proteome</keyword>
<dbReference type="SFLD" id="SFLDS00001">
    <property type="entry name" value="Enolase"/>
    <property type="match status" value="1"/>
</dbReference>
<feature type="domain" description="Mandelate racemase/muconate lactonizing enzyme C-terminal" evidence="4">
    <location>
        <begin position="149"/>
        <end position="247"/>
    </location>
</feature>
<evidence type="ECO:0000313" key="5">
    <source>
        <dbReference type="EMBL" id="VCU71145.1"/>
    </source>
</evidence>
<dbReference type="GO" id="GO:0016836">
    <property type="term" value="F:hydro-lyase activity"/>
    <property type="evidence" value="ECO:0007669"/>
    <property type="project" value="TreeGrafter"/>
</dbReference>
<gene>
    <name evidence="5" type="primary">ykfB_2</name>
    <name evidence="5" type="ORF">PIGHUM_03226</name>
</gene>
<keyword evidence="3" id="KW-0460">Magnesium</keyword>
<accession>A0A3P4B7L8</accession>
<evidence type="ECO:0000256" key="1">
    <source>
        <dbReference type="ARBA" id="ARBA00001946"/>
    </source>
</evidence>
<dbReference type="GO" id="GO:0000287">
    <property type="term" value="F:magnesium ion binding"/>
    <property type="evidence" value="ECO:0007669"/>
    <property type="project" value="TreeGrafter"/>
</dbReference>
<evidence type="ECO:0000259" key="4">
    <source>
        <dbReference type="SMART" id="SM00922"/>
    </source>
</evidence>
<dbReference type="CDD" id="cd03316">
    <property type="entry name" value="MR_like"/>
    <property type="match status" value="1"/>
</dbReference>
<evidence type="ECO:0000313" key="6">
    <source>
        <dbReference type="Proteomes" id="UP000277294"/>
    </source>
</evidence>
<dbReference type="GO" id="GO:0016853">
    <property type="term" value="F:isomerase activity"/>
    <property type="evidence" value="ECO:0007669"/>
    <property type="project" value="UniProtKB-KW"/>
</dbReference>
<dbReference type="Gene3D" id="3.30.390.10">
    <property type="entry name" value="Enolase-like, N-terminal domain"/>
    <property type="match status" value="1"/>
</dbReference>
<dbReference type="Proteomes" id="UP000277294">
    <property type="component" value="Unassembled WGS sequence"/>
</dbReference>
<dbReference type="SUPFAM" id="SSF51604">
    <property type="entry name" value="Enolase C-terminal domain-like"/>
    <property type="match status" value="1"/>
</dbReference>
<dbReference type="InterPro" id="IPR029065">
    <property type="entry name" value="Enolase_C-like"/>
</dbReference>
<dbReference type="InterPro" id="IPR013342">
    <property type="entry name" value="Mandelate_racemase_C"/>
</dbReference>
<comment type="cofactor">
    <cofactor evidence="1">
        <name>Mg(2+)</name>
        <dbReference type="ChEBI" id="CHEBI:18420"/>
    </cofactor>
</comment>
<protein>
    <submittedName>
        <fullName evidence="5">L-Ala-D/L-Glu epimerase</fullName>
        <ecNumber evidence="5">5.1.1.-</ecNumber>
    </submittedName>
</protein>
<evidence type="ECO:0000256" key="2">
    <source>
        <dbReference type="ARBA" id="ARBA00022723"/>
    </source>
</evidence>
<dbReference type="PANTHER" id="PTHR13794">
    <property type="entry name" value="ENOLASE SUPERFAMILY, MANDELATE RACEMASE"/>
    <property type="match status" value="1"/>
</dbReference>
<dbReference type="InterPro" id="IPR013341">
    <property type="entry name" value="Mandelate_racemase_N_dom"/>
</dbReference>
<name>A0A3P4B7L8_9BURK</name>
<dbReference type="SUPFAM" id="SSF54826">
    <property type="entry name" value="Enolase N-terminal domain-like"/>
    <property type="match status" value="1"/>
</dbReference>
<proteinExistence type="predicted"/>
<dbReference type="RefSeq" id="WP_124080601.1">
    <property type="nucleotide sequence ID" value="NZ_UWPJ01000024.1"/>
</dbReference>
<organism evidence="5 6">
    <name type="scientific">Pigmentiphaga humi</name>
    <dbReference type="NCBI Taxonomy" id="2478468"/>
    <lineage>
        <taxon>Bacteria</taxon>
        <taxon>Pseudomonadati</taxon>
        <taxon>Pseudomonadota</taxon>
        <taxon>Betaproteobacteria</taxon>
        <taxon>Burkholderiales</taxon>
        <taxon>Alcaligenaceae</taxon>
        <taxon>Pigmentiphaga</taxon>
    </lineage>
</organism>